<accession>A0AAV2SJ86</accession>
<dbReference type="Gene3D" id="1.10.630.10">
    <property type="entry name" value="Cytochrome P450"/>
    <property type="match status" value="1"/>
</dbReference>
<dbReference type="GO" id="GO:0016712">
    <property type="term" value="F:oxidoreductase activity, acting on paired donors, with incorporation or reduction of molecular oxygen, reduced flavin or flavoprotein as one donor, and incorporation of one atom of oxygen"/>
    <property type="evidence" value="ECO:0007669"/>
    <property type="project" value="InterPro"/>
</dbReference>
<comment type="similarity">
    <text evidence="4">Belongs to the cytochrome P450 family.</text>
</comment>
<evidence type="ECO:0000256" key="10">
    <source>
        <dbReference type="ARBA" id="ARBA00023004"/>
    </source>
</evidence>
<evidence type="ECO:0000256" key="3">
    <source>
        <dbReference type="ARBA" id="ARBA00004406"/>
    </source>
</evidence>
<evidence type="ECO:0000256" key="7">
    <source>
        <dbReference type="ARBA" id="ARBA00022824"/>
    </source>
</evidence>
<reference evidence="13 14" key="1">
    <citation type="submission" date="2024-05" db="EMBL/GenBank/DDBJ databases">
        <authorList>
            <person name="Wallberg A."/>
        </authorList>
    </citation>
    <scope>NUCLEOTIDE SEQUENCE [LARGE SCALE GENOMIC DNA]</scope>
</reference>
<dbReference type="GO" id="GO:0005506">
    <property type="term" value="F:iron ion binding"/>
    <property type="evidence" value="ECO:0007669"/>
    <property type="project" value="InterPro"/>
</dbReference>
<evidence type="ECO:0000256" key="8">
    <source>
        <dbReference type="ARBA" id="ARBA00022848"/>
    </source>
</evidence>
<dbReference type="PANTHER" id="PTHR24292">
    <property type="entry name" value="CYTOCHROME P450"/>
    <property type="match status" value="1"/>
</dbReference>
<keyword evidence="7" id="KW-0256">Endoplasmic reticulum</keyword>
<comment type="cofactor">
    <cofactor evidence="1">
        <name>heme</name>
        <dbReference type="ChEBI" id="CHEBI:30413"/>
    </cofactor>
</comment>
<sequence>ILSSGKIKQTLSLVKDCAQNLRTYFTKQVESGHPVFEMKQVYGSFTMDTIASIAFGINSDSLNNTQDEFSMSAAKFFRSPSVWQRPLLYLVARLPHVCKLLRIDPLHRNPIHFFTKVVTDTMKYRLENGLRRSDFLQLLLDAFIQQQQNIKKPEEE</sequence>
<dbReference type="InterPro" id="IPR001128">
    <property type="entry name" value="Cyt_P450"/>
</dbReference>
<dbReference type="PRINTS" id="PR01689">
    <property type="entry name" value="EP450IICYP3A"/>
</dbReference>
<keyword evidence="11" id="KW-0503">Monooxygenase</keyword>
<evidence type="ECO:0000313" key="14">
    <source>
        <dbReference type="Proteomes" id="UP001497623"/>
    </source>
</evidence>
<comment type="subcellular location">
    <subcellularLocation>
        <location evidence="3">Endoplasmic reticulum membrane</location>
        <topology evidence="3">Peripheral membrane protein</topology>
    </subcellularLocation>
    <subcellularLocation>
        <location evidence="2">Microsome membrane</location>
        <topology evidence="2">Peripheral membrane protein</topology>
    </subcellularLocation>
</comment>
<evidence type="ECO:0000313" key="13">
    <source>
        <dbReference type="EMBL" id="CAL4207081.1"/>
    </source>
</evidence>
<dbReference type="InterPro" id="IPR008072">
    <property type="entry name" value="Cyt_P450_E_CYP3A"/>
</dbReference>
<feature type="non-terminal residue" evidence="13">
    <location>
        <position position="156"/>
    </location>
</feature>
<evidence type="ECO:0000256" key="4">
    <source>
        <dbReference type="ARBA" id="ARBA00010617"/>
    </source>
</evidence>
<dbReference type="EMBL" id="CAXKWB010082503">
    <property type="protein sequence ID" value="CAL4207081.1"/>
    <property type="molecule type" value="Genomic_DNA"/>
</dbReference>
<evidence type="ECO:0000256" key="1">
    <source>
        <dbReference type="ARBA" id="ARBA00001971"/>
    </source>
</evidence>
<proteinExistence type="inferred from homology"/>
<keyword evidence="6" id="KW-0479">Metal-binding</keyword>
<feature type="non-terminal residue" evidence="13">
    <location>
        <position position="1"/>
    </location>
</feature>
<dbReference type="Pfam" id="PF00067">
    <property type="entry name" value="p450"/>
    <property type="match status" value="1"/>
</dbReference>
<evidence type="ECO:0000256" key="2">
    <source>
        <dbReference type="ARBA" id="ARBA00004174"/>
    </source>
</evidence>
<keyword evidence="8" id="KW-0492">Microsome</keyword>
<dbReference type="InterPro" id="IPR050476">
    <property type="entry name" value="Insect_CytP450_Detox"/>
</dbReference>
<dbReference type="Proteomes" id="UP001497623">
    <property type="component" value="Unassembled WGS sequence"/>
</dbReference>
<gene>
    <name evidence="13" type="ORF">MNOR_LOCUS38057</name>
</gene>
<keyword evidence="9" id="KW-0560">Oxidoreductase</keyword>
<keyword evidence="5" id="KW-0349">Heme</keyword>
<evidence type="ECO:0000256" key="9">
    <source>
        <dbReference type="ARBA" id="ARBA00023002"/>
    </source>
</evidence>
<dbReference type="PANTHER" id="PTHR24292:SF54">
    <property type="entry name" value="CYP9F3-RELATED"/>
    <property type="match status" value="1"/>
</dbReference>
<dbReference type="SUPFAM" id="SSF48264">
    <property type="entry name" value="Cytochrome P450"/>
    <property type="match status" value="1"/>
</dbReference>
<protein>
    <submittedName>
        <fullName evidence="13">Uncharacterized protein</fullName>
    </submittedName>
</protein>
<evidence type="ECO:0000256" key="5">
    <source>
        <dbReference type="ARBA" id="ARBA00022617"/>
    </source>
</evidence>
<evidence type="ECO:0000256" key="6">
    <source>
        <dbReference type="ARBA" id="ARBA00022723"/>
    </source>
</evidence>
<dbReference type="InterPro" id="IPR036396">
    <property type="entry name" value="Cyt_P450_sf"/>
</dbReference>
<organism evidence="13 14">
    <name type="scientific">Meganyctiphanes norvegica</name>
    <name type="common">Northern krill</name>
    <name type="synonym">Thysanopoda norvegica</name>
    <dbReference type="NCBI Taxonomy" id="48144"/>
    <lineage>
        <taxon>Eukaryota</taxon>
        <taxon>Metazoa</taxon>
        <taxon>Ecdysozoa</taxon>
        <taxon>Arthropoda</taxon>
        <taxon>Crustacea</taxon>
        <taxon>Multicrustacea</taxon>
        <taxon>Malacostraca</taxon>
        <taxon>Eumalacostraca</taxon>
        <taxon>Eucarida</taxon>
        <taxon>Euphausiacea</taxon>
        <taxon>Euphausiidae</taxon>
        <taxon>Meganyctiphanes</taxon>
    </lineage>
</organism>
<keyword evidence="12" id="KW-0472">Membrane</keyword>
<dbReference type="GO" id="GO:0005789">
    <property type="term" value="C:endoplasmic reticulum membrane"/>
    <property type="evidence" value="ECO:0007669"/>
    <property type="project" value="UniProtKB-SubCell"/>
</dbReference>
<dbReference type="AlphaFoldDB" id="A0AAV2SJ86"/>
<keyword evidence="10" id="KW-0408">Iron</keyword>
<evidence type="ECO:0000256" key="11">
    <source>
        <dbReference type="ARBA" id="ARBA00023033"/>
    </source>
</evidence>
<evidence type="ECO:0000256" key="12">
    <source>
        <dbReference type="ARBA" id="ARBA00023136"/>
    </source>
</evidence>
<dbReference type="GO" id="GO:0020037">
    <property type="term" value="F:heme binding"/>
    <property type="evidence" value="ECO:0007669"/>
    <property type="project" value="InterPro"/>
</dbReference>
<keyword evidence="14" id="KW-1185">Reference proteome</keyword>
<name>A0AAV2SJ86_MEGNR</name>
<comment type="caution">
    <text evidence="13">The sequence shown here is derived from an EMBL/GenBank/DDBJ whole genome shotgun (WGS) entry which is preliminary data.</text>
</comment>